<comment type="caution">
    <text evidence="9">The sequence shown here is derived from an EMBL/GenBank/DDBJ whole genome shotgun (WGS) entry which is preliminary data.</text>
</comment>
<evidence type="ECO:0000256" key="1">
    <source>
        <dbReference type="ARBA" id="ARBA00022448"/>
    </source>
</evidence>
<dbReference type="PANTHER" id="PTHR11961">
    <property type="entry name" value="CYTOCHROME C"/>
    <property type="match status" value="1"/>
</dbReference>
<dbReference type="GO" id="GO:0009055">
    <property type="term" value="F:electron transfer activity"/>
    <property type="evidence" value="ECO:0007669"/>
    <property type="project" value="InterPro"/>
</dbReference>
<evidence type="ECO:0000256" key="6">
    <source>
        <dbReference type="PROSITE-ProRule" id="PRU00433"/>
    </source>
</evidence>
<dbReference type="SUPFAM" id="SSF46626">
    <property type="entry name" value="Cytochrome c"/>
    <property type="match status" value="1"/>
</dbReference>
<protein>
    <recommendedName>
        <fullName evidence="8">Cytochrome c domain-containing protein</fullName>
    </recommendedName>
</protein>
<dbReference type="OrthoDB" id="9805828at2"/>
<dbReference type="PROSITE" id="PS51007">
    <property type="entry name" value="CYTC"/>
    <property type="match status" value="1"/>
</dbReference>
<dbReference type="Proteomes" id="UP000244810">
    <property type="component" value="Unassembled WGS sequence"/>
</dbReference>
<evidence type="ECO:0000256" key="5">
    <source>
        <dbReference type="ARBA" id="ARBA00023004"/>
    </source>
</evidence>
<evidence type="ECO:0000259" key="8">
    <source>
        <dbReference type="PROSITE" id="PS51007"/>
    </source>
</evidence>
<dbReference type="AlphaFoldDB" id="A0A2T7UTR0"/>
<keyword evidence="5 6" id="KW-0408">Iron</keyword>
<keyword evidence="2 6" id="KW-0349">Heme</keyword>
<proteinExistence type="predicted"/>
<feature type="signal peptide" evidence="7">
    <location>
        <begin position="1"/>
        <end position="21"/>
    </location>
</feature>
<feature type="chain" id="PRO_5015626432" description="Cytochrome c domain-containing protein" evidence="7">
    <location>
        <begin position="22"/>
        <end position="162"/>
    </location>
</feature>
<evidence type="ECO:0000313" key="9">
    <source>
        <dbReference type="EMBL" id="PVE47968.1"/>
    </source>
</evidence>
<keyword evidence="1" id="KW-0813">Transport</keyword>
<accession>A0A2T7UTR0</accession>
<dbReference type="InterPro" id="IPR036909">
    <property type="entry name" value="Cyt_c-like_dom_sf"/>
</dbReference>
<dbReference type="InterPro" id="IPR002327">
    <property type="entry name" value="Cyt_c_1A/1B"/>
</dbReference>
<keyword evidence="10" id="KW-1185">Reference proteome</keyword>
<dbReference type="PRINTS" id="PR00604">
    <property type="entry name" value="CYTCHRMECIAB"/>
</dbReference>
<keyword evidence="3 6" id="KW-0479">Metal-binding</keyword>
<dbReference type="EMBL" id="QDDR01000003">
    <property type="protein sequence ID" value="PVE47968.1"/>
    <property type="molecule type" value="Genomic_DNA"/>
</dbReference>
<keyword evidence="4" id="KW-0249">Electron transport</keyword>
<evidence type="ECO:0000256" key="3">
    <source>
        <dbReference type="ARBA" id="ARBA00022723"/>
    </source>
</evidence>
<dbReference type="Gene3D" id="1.10.760.10">
    <property type="entry name" value="Cytochrome c-like domain"/>
    <property type="match status" value="1"/>
</dbReference>
<dbReference type="GO" id="GO:0020037">
    <property type="term" value="F:heme binding"/>
    <property type="evidence" value="ECO:0007669"/>
    <property type="project" value="InterPro"/>
</dbReference>
<organism evidence="9 10">
    <name type="scientific">Pararhodobacter aggregans</name>
    <dbReference type="NCBI Taxonomy" id="404875"/>
    <lineage>
        <taxon>Bacteria</taxon>
        <taxon>Pseudomonadati</taxon>
        <taxon>Pseudomonadota</taxon>
        <taxon>Alphaproteobacteria</taxon>
        <taxon>Rhodobacterales</taxon>
        <taxon>Paracoccaceae</taxon>
        <taxon>Pararhodobacter</taxon>
    </lineage>
</organism>
<gene>
    <name evidence="9" type="ORF">DDE23_07430</name>
</gene>
<name>A0A2T7UTR0_9RHOB</name>
<evidence type="ECO:0000256" key="7">
    <source>
        <dbReference type="SAM" id="SignalP"/>
    </source>
</evidence>
<dbReference type="InterPro" id="IPR009056">
    <property type="entry name" value="Cyt_c-like_dom"/>
</dbReference>
<evidence type="ECO:0000256" key="2">
    <source>
        <dbReference type="ARBA" id="ARBA00022617"/>
    </source>
</evidence>
<reference evidence="9 10" key="1">
    <citation type="journal article" date="2011" name="Syst. Appl. Microbiol.">
        <title>Defluviimonas denitrificans gen. nov., sp. nov., and Pararhodobacter aggregans gen. nov., sp. nov., non-phototrophic Rhodobacteraceae from the biofilter of a marine aquaculture.</title>
        <authorList>
            <person name="Foesel B.U."/>
            <person name="Drake H.L."/>
            <person name="Schramm A."/>
        </authorList>
    </citation>
    <scope>NUCLEOTIDE SEQUENCE [LARGE SCALE GENOMIC DNA]</scope>
    <source>
        <strain evidence="9 10">D1-19</strain>
    </source>
</reference>
<evidence type="ECO:0000313" key="10">
    <source>
        <dbReference type="Proteomes" id="UP000244810"/>
    </source>
</evidence>
<dbReference type="RefSeq" id="WP_107751341.1">
    <property type="nucleotide sequence ID" value="NZ_QBKF01000004.1"/>
</dbReference>
<feature type="domain" description="Cytochrome c" evidence="8">
    <location>
        <begin position="61"/>
        <end position="161"/>
    </location>
</feature>
<keyword evidence="7" id="KW-0732">Signal</keyword>
<sequence length="162" mass="17268">MTPRAKALLLCLMLVPAPALAETARETGQLPSAADTLNHEAPPPAFDPDAGVDLLALYAQADPVAGEAYFTRRCQVCHSLDPNDNGVGPSLFDVVGMPVNGVQGYDYTGALARLGPVWDVAALSRFLARPSEAAPGTSMAFFGTQDRADRLNVIRFLEERAR</sequence>
<evidence type="ECO:0000256" key="4">
    <source>
        <dbReference type="ARBA" id="ARBA00022982"/>
    </source>
</evidence>
<dbReference type="GO" id="GO:0046872">
    <property type="term" value="F:metal ion binding"/>
    <property type="evidence" value="ECO:0007669"/>
    <property type="project" value="UniProtKB-KW"/>
</dbReference>